<dbReference type="OrthoDB" id="206420at2759"/>
<accession>A0A9W7CIN6</accession>
<dbReference type="EMBL" id="BRXZ01000164">
    <property type="protein sequence ID" value="GMI06523.1"/>
    <property type="molecule type" value="Genomic_DNA"/>
</dbReference>
<dbReference type="InterPro" id="IPR029063">
    <property type="entry name" value="SAM-dependent_MTases_sf"/>
</dbReference>
<evidence type="ECO:0000256" key="2">
    <source>
        <dbReference type="SAM" id="MobiDB-lite"/>
    </source>
</evidence>
<feature type="compositionally biased region" description="Basic residues" evidence="2">
    <location>
        <begin position="850"/>
        <end position="877"/>
    </location>
</feature>
<feature type="region of interest" description="Disordered" evidence="2">
    <location>
        <begin position="527"/>
        <end position="563"/>
    </location>
</feature>
<evidence type="ECO:0000313" key="4">
    <source>
        <dbReference type="Proteomes" id="UP001165082"/>
    </source>
</evidence>
<protein>
    <submittedName>
        <fullName evidence="3">Uncharacterized protein</fullName>
    </submittedName>
</protein>
<feature type="compositionally biased region" description="Basic and acidic residues" evidence="2">
    <location>
        <begin position="973"/>
        <end position="982"/>
    </location>
</feature>
<feature type="compositionally biased region" description="Pro residues" evidence="2">
    <location>
        <begin position="907"/>
        <end position="916"/>
    </location>
</feature>
<feature type="region of interest" description="Disordered" evidence="2">
    <location>
        <begin position="409"/>
        <end position="474"/>
    </location>
</feature>
<gene>
    <name evidence="3" type="ORF">TrRE_jg2896</name>
</gene>
<dbReference type="Proteomes" id="UP001165082">
    <property type="component" value="Unassembled WGS sequence"/>
</dbReference>
<organism evidence="3 4">
    <name type="scientific">Triparma retinervis</name>
    <dbReference type="NCBI Taxonomy" id="2557542"/>
    <lineage>
        <taxon>Eukaryota</taxon>
        <taxon>Sar</taxon>
        <taxon>Stramenopiles</taxon>
        <taxon>Ochrophyta</taxon>
        <taxon>Bolidophyceae</taxon>
        <taxon>Parmales</taxon>
        <taxon>Triparmaceae</taxon>
        <taxon>Triparma</taxon>
    </lineage>
</organism>
<feature type="compositionally biased region" description="Basic and acidic residues" evidence="2">
    <location>
        <begin position="418"/>
        <end position="430"/>
    </location>
</feature>
<feature type="compositionally biased region" description="Basic and acidic residues" evidence="2">
    <location>
        <begin position="441"/>
        <end position="465"/>
    </location>
</feature>
<comment type="caution">
    <text evidence="3">The sequence shown here is derived from an EMBL/GenBank/DDBJ whole genome shotgun (WGS) entry which is preliminary data.</text>
</comment>
<feature type="region of interest" description="Disordered" evidence="2">
    <location>
        <begin position="973"/>
        <end position="1015"/>
    </location>
</feature>
<reference evidence="3" key="1">
    <citation type="submission" date="2022-07" db="EMBL/GenBank/DDBJ databases">
        <title>Genome analysis of Parmales, a sister group of diatoms, reveals the evolutionary specialization of diatoms from phago-mixotrophs to photoautotrophs.</title>
        <authorList>
            <person name="Ban H."/>
            <person name="Sato S."/>
            <person name="Yoshikawa S."/>
            <person name="Kazumasa Y."/>
            <person name="Nakamura Y."/>
            <person name="Ichinomiya M."/>
            <person name="Saitoh K."/>
            <person name="Sato N."/>
            <person name="Blanc-Mathieu R."/>
            <person name="Endo H."/>
            <person name="Kuwata A."/>
            <person name="Ogata H."/>
        </authorList>
    </citation>
    <scope>NUCLEOTIDE SEQUENCE</scope>
</reference>
<sequence length="1444" mass="157699">MTQDAIYGTISQTLLCLKCVSQLLHDQPKKTSPPATSEKAQKEVYRVLSLTKRFAEEHLLQSKTSVADHDATVLEPFDELLTTLLPSDVLLSLKEKYCFPVGVKNREATYPPSPGLDSKILASIDPTVSINSLEQTVLDQEIRRILNIPLGHTEFSWLGGGTLTTTPLGHTPYSYPLDGDLDHPLICLREIVRDVRAFERTKTFHKFLLRGIIAQKRDENGEGDGYSKENYSYGTTPYQSYTKLAENVEYRAAVEATKSSGGRAVVLGSSLGLINFYMSLTHSVKTVGYEILEPLVAKASKLNATFNKKQSELATFVMGDFIDSVSTPDLQQARLVFLTSMCWDEGLVLALHKKLVGTLSEGCLVVDYTKKLQKSNSFELMGSIPVQCSWSDSQCLYLFKKTVGASESAAAAVSTPKTPERTQADGKDVVQKASPAGSDASWEKVERDVEAKGENEAKHEVKNEKDESDCGIPTEKASPISPVAAAGICAAGLAIASLSASEILELRDLRNSLDDITWSHWLSFARTEKHRRKKKKKENEEKEEEKRMKKEAKRAAKEDSKAKVMHATTLPVVPSEDVSSMKVSSMQREIESKARRELEVKIGVLEEALAMSMEEIKERDERHKQELEEARKAAEGALMELTAVRSSLNIGGGDDCNKDGGGGSDHEDFSALYLNEAPPPPPPTLQSKKPASWKMASIRAALLRLKSAEIAADAACASASAMASFVERHAPLDVQRAPGMQQVLTALITAADAQQQFTSVAGSAGELIEPLVEGFEEVDAEGLLNESWEEWEEGNRAANAELGDGGDCDDRSSSSSSSSSSSNDSDSNSNISSEGNISLETGTDEGASVKGKRTTKKTKKKTIKRVGTIKKGGKKQMKMGPGKSPTRKKKKKTVKKAEDESDKPEPPSEPVPPPFDFYPPLCELQGRVSEIRSQHGSLRSSVESCFAGMGRDLETLNKTFAGVMCKLLDVEREAGGREEERGRRRTPSGRGSPGREGPSRRVVRQQRERRRQMAEPGTVRICAHVRLASEGRVIEGQTPSYGSGNLKISGSSLELGILGGGDLDILRVRYSRVFAYHGGGSNVELFFNRNIVGEVRPAVVRSVRGEGVGTVTVISAEAGGGDGSRTLLEGEEGDTGLMWEVMKTVFEEIDYNDVKHHGENNARNRIFFESLRVNVEAVEVGGGRVSDLLREGGAKARWEEPLEGGEDDKDCKGRIRVNIRSEEDFNKLLGVIASARSLSRNPHSHMVIRATLEAGVGGGEEGGGQGSDGKWSELVFVDMRVPRVDEQVIYGEDWEDEDEGGMDYDCAGGRYIDNFNRDKTKGKRAALERKGKGKGMGKEKGKGKGHDMNLLYAQEDVAAIGNILEGRARMREEKKEAGNGDHWEDRVHGLLETSRLAREIGGGLDGDGEVRLFAQVCAERYDSKEVRDTASVMLMSSIAMGEGM</sequence>
<feature type="compositionally biased region" description="Basic residues" evidence="2">
    <location>
        <begin position="885"/>
        <end position="894"/>
    </location>
</feature>
<feature type="compositionally biased region" description="Basic and acidic residues" evidence="2">
    <location>
        <begin position="537"/>
        <end position="562"/>
    </location>
</feature>
<feature type="compositionally biased region" description="Basic residues" evidence="2">
    <location>
        <begin position="1001"/>
        <end position="1010"/>
    </location>
</feature>
<feature type="region of interest" description="Disordered" evidence="2">
    <location>
        <begin position="1322"/>
        <end position="1346"/>
    </location>
</feature>
<name>A0A9W7CIN6_9STRA</name>
<keyword evidence="1" id="KW-0175">Coiled coil</keyword>
<proteinExistence type="predicted"/>
<feature type="compositionally biased region" description="Low complexity" evidence="2">
    <location>
        <begin position="813"/>
        <end position="838"/>
    </location>
</feature>
<feature type="compositionally biased region" description="Basic and acidic residues" evidence="2">
    <location>
        <begin position="895"/>
        <end position="906"/>
    </location>
</feature>
<feature type="coiled-coil region" evidence="1">
    <location>
        <begin position="610"/>
        <end position="644"/>
    </location>
</feature>
<evidence type="ECO:0000256" key="1">
    <source>
        <dbReference type="SAM" id="Coils"/>
    </source>
</evidence>
<keyword evidence="4" id="KW-1185">Reference proteome</keyword>
<feature type="region of interest" description="Disordered" evidence="2">
    <location>
        <begin position="799"/>
        <end position="916"/>
    </location>
</feature>
<dbReference type="Gene3D" id="3.40.50.150">
    <property type="entry name" value="Vaccinia Virus protein VP39"/>
    <property type="match status" value="1"/>
</dbReference>
<evidence type="ECO:0000313" key="3">
    <source>
        <dbReference type="EMBL" id="GMI06523.1"/>
    </source>
</evidence>